<comment type="caution">
    <text evidence="4">The sequence shown here is derived from an EMBL/GenBank/DDBJ whole genome shotgun (WGS) entry which is preliminary data.</text>
</comment>
<dbReference type="PANTHER" id="PTHR32347:SF14">
    <property type="entry name" value="EFFLUX SYSTEM COMPONENT YKNX-RELATED"/>
    <property type="match status" value="1"/>
</dbReference>
<reference evidence="4" key="2">
    <citation type="journal article" date="2021" name="PeerJ">
        <title>Extensive microbial diversity within the chicken gut microbiome revealed by metagenomics and culture.</title>
        <authorList>
            <person name="Gilroy R."/>
            <person name="Ravi A."/>
            <person name="Getino M."/>
            <person name="Pursley I."/>
            <person name="Horton D.L."/>
            <person name="Alikhan N.F."/>
            <person name="Baker D."/>
            <person name="Gharbi K."/>
            <person name="Hall N."/>
            <person name="Watson M."/>
            <person name="Adriaenssens E.M."/>
            <person name="Foster-Nyarko E."/>
            <person name="Jarju S."/>
            <person name="Secka A."/>
            <person name="Antonio M."/>
            <person name="Oren A."/>
            <person name="Chaudhuri R.R."/>
            <person name="La Ragione R."/>
            <person name="Hildebrand F."/>
            <person name="Pallen M.J."/>
        </authorList>
    </citation>
    <scope>NUCLEOTIDE SEQUENCE</scope>
    <source>
        <strain evidence="4">ChiSjej6B24-2974</strain>
    </source>
</reference>
<dbReference type="PANTHER" id="PTHR32347">
    <property type="entry name" value="EFFLUX SYSTEM COMPONENT YKNX-RELATED"/>
    <property type="match status" value="1"/>
</dbReference>
<feature type="coiled-coil region" evidence="3">
    <location>
        <begin position="190"/>
        <end position="250"/>
    </location>
</feature>
<sequence length="445" mass="48611">MKLKKFAIRGLIIFAVVVALCMFFSGTIRTITTAKVKILTPRQGKFSEEVELTGKVVFPAAEPVKLENAKDVSLTITSVKVQPGSEVEKGDVLFTAEIADYEKNMDTLRTSYNEAANQLADLERKNSNLRLRPTDEAWAKAYEALTAAQNTELDLRVNRDALLAVEGLKAGDGSLPEGASDELKEAWTAHEQAAQALAAAEEAMAQAERYNISDDVRTYIVDKQKYQTQMEDYEKQMVDLRVLRSTLQNVTAPDDGYITEVNVKAGEAFDPSGAAYSFCPGKEDPVLRIDTSETTLTISRGTDVSFNSTRGGTVEGSIDATGVTSTGETYADVELSSRMIRDLGGSVAMLANDITVRVSYRSNDTTTLLPSSAVRGSGDDRYVYVLEQRQSAFGVNSLVTKKQSVSVLAEAGSLVSVAEDLSYMQVAYMEDREISEDMTVMEYVN</sequence>
<gene>
    <name evidence="4" type="ORF">IAA52_02140</name>
</gene>
<evidence type="ECO:0000256" key="3">
    <source>
        <dbReference type="SAM" id="Coils"/>
    </source>
</evidence>
<dbReference type="InterPro" id="IPR050465">
    <property type="entry name" value="UPF0194_transport"/>
</dbReference>
<dbReference type="GO" id="GO:0030313">
    <property type="term" value="C:cell envelope"/>
    <property type="evidence" value="ECO:0007669"/>
    <property type="project" value="UniProtKB-SubCell"/>
</dbReference>
<reference evidence="4" key="1">
    <citation type="submission" date="2020-10" db="EMBL/GenBank/DDBJ databases">
        <authorList>
            <person name="Gilroy R."/>
        </authorList>
    </citation>
    <scope>NUCLEOTIDE SEQUENCE</scope>
    <source>
        <strain evidence="4">ChiSjej6B24-2974</strain>
    </source>
</reference>
<name>A0A9D0ZJU7_9FIRM</name>
<comment type="subcellular location">
    <subcellularLocation>
        <location evidence="1">Cell envelope</location>
    </subcellularLocation>
</comment>
<dbReference type="Gene3D" id="2.40.50.100">
    <property type="match status" value="1"/>
</dbReference>
<keyword evidence="2 3" id="KW-0175">Coiled coil</keyword>
<evidence type="ECO:0000313" key="4">
    <source>
        <dbReference type="EMBL" id="HIQ81882.1"/>
    </source>
</evidence>
<evidence type="ECO:0000313" key="5">
    <source>
        <dbReference type="Proteomes" id="UP000824260"/>
    </source>
</evidence>
<protein>
    <submittedName>
        <fullName evidence="4">Uncharacterized protein</fullName>
    </submittedName>
</protein>
<dbReference type="AlphaFoldDB" id="A0A9D0ZJU7"/>
<organism evidence="4 5">
    <name type="scientific">Candidatus Pullichristensenella stercorigallinarum</name>
    <dbReference type="NCBI Taxonomy" id="2840909"/>
    <lineage>
        <taxon>Bacteria</taxon>
        <taxon>Bacillati</taxon>
        <taxon>Bacillota</taxon>
        <taxon>Clostridia</taxon>
        <taxon>Candidatus Pullichristensenella</taxon>
    </lineage>
</organism>
<accession>A0A9D0ZJU7</accession>
<dbReference type="EMBL" id="DVFZ01000023">
    <property type="protein sequence ID" value="HIQ81882.1"/>
    <property type="molecule type" value="Genomic_DNA"/>
</dbReference>
<dbReference type="Proteomes" id="UP000824260">
    <property type="component" value="Unassembled WGS sequence"/>
</dbReference>
<evidence type="ECO:0000256" key="1">
    <source>
        <dbReference type="ARBA" id="ARBA00004196"/>
    </source>
</evidence>
<proteinExistence type="predicted"/>
<feature type="coiled-coil region" evidence="3">
    <location>
        <begin position="98"/>
        <end position="132"/>
    </location>
</feature>
<evidence type="ECO:0000256" key="2">
    <source>
        <dbReference type="ARBA" id="ARBA00023054"/>
    </source>
</evidence>